<sequence length="529" mass="59123">MAGKTSGGVDINKSILSQLRSKYSEKPWNETMQLVRRCMDKSKSDSRSSQLFLNCLGRLHEALNVSSLTTMVSRLEMIAKQRGLGSHQSPTETTCYLTSDMFYLEVLLLPGGDVEDVKVAHHGEAPVSWEPLLALLRSKKFEDFSMKLDCLSSLYNIVGDNEMKIKVYTALQHLEKDLIKISQLPRPLIDHDLHLDTILNGRIGKVTLRREGNPLTIEYYMSPYDLLTENRDTEKCNSGQAALVTAGASDSTHRLQMMSLIQKPPIINTEGLPVFSPLDNVTSEILPACFFLKLQPPLPMLSSFIHKMHQITEMTMCETDLKWLPFPRLLETSLRESSCYDSLEGENAHYFVPIPDNQMHSYFLAGDVWGAAALKGALVRNVPFTHPAHVPMLLELLRHQAAINTLLSSFITHHRPCQDSEPDLHCEVLPETESSFSVSFPLPDRGCLGVLLVNLKDSRQISSRLFTPCSKDCSIDEYITRVLKRCMSIPLVMRAICRRLTQNGSSASTLAAVPAACSYTAVSEADAPR</sequence>
<evidence type="ECO:0000256" key="9">
    <source>
        <dbReference type="RuleBase" id="RU364059"/>
    </source>
</evidence>
<evidence type="ECO:0000256" key="3">
    <source>
        <dbReference type="ARBA" id="ARBA00020612"/>
    </source>
</evidence>
<keyword evidence="4 9" id="KW-0805">Transcription regulation</keyword>
<evidence type="ECO:0000256" key="5">
    <source>
        <dbReference type="ARBA" id="ARBA00023159"/>
    </source>
</evidence>
<dbReference type="InterPro" id="IPR051999">
    <property type="entry name" value="Mediator_complex_subunit_1"/>
</dbReference>
<keyword evidence="5 9" id="KW-0010">Activator</keyword>
<evidence type="ECO:0000313" key="11">
    <source>
        <dbReference type="EMBL" id="KAJ8375106.1"/>
    </source>
</evidence>
<comment type="caution">
    <text evidence="11">The sequence shown here is derived from an EMBL/GenBank/DDBJ whole genome shotgun (WGS) entry which is preliminary data.</text>
</comment>
<evidence type="ECO:0000256" key="1">
    <source>
        <dbReference type="ARBA" id="ARBA00004123"/>
    </source>
</evidence>
<dbReference type="GO" id="GO:0097067">
    <property type="term" value="P:cellular response to thyroid hormone stimulus"/>
    <property type="evidence" value="ECO:0007669"/>
    <property type="project" value="TreeGrafter"/>
</dbReference>
<dbReference type="GO" id="GO:0016592">
    <property type="term" value="C:mediator complex"/>
    <property type="evidence" value="ECO:0007669"/>
    <property type="project" value="InterPro"/>
</dbReference>
<organism evidence="11 12">
    <name type="scientific">Synaphobranchus kaupii</name>
    <name type="common">Kaup's arrowtooth eel</name>
    <dbReference type="NCBI Taxonomy" id="118154"/>
    <lineage>
        <taxon>Eukaryota</taxon>
        <taxon>Metazoa</taxon>
        <taxon>Chordata</taxon>
        <taxon>Craniata</taxon>
        <taxon>Vertebrata</taxon>
        <taxon>Euteleostomi</taxon>
        <taxon>Actinopterygii</taxon>
        <taxon>Neopterygii</taxon>
        <taxon>Teleostei</taxon>
        <taxon>Anguilliformes</taxon>
        <taxon>Synaphobranchidae</taxon>
        <taxon>Synaphobranchus</taxon>
    </lineage>
</organism>
<dbReference type="GO" id="GO:0045944">
    <property type="term" value="P:positive regulation of transcription by RNA polymerase II"/>
    <property type="evidence" value="ECO:0007669"/>
    <property type="project" value="UniProtKB-ARBA"/>
</dbReference>
<evidence type="ECO:0000256" key="4">
    <source>
        <dbReference type="ARBA" id="ARBA00023015"/>
    </source>
</evidence>
<comment type="subcellular location">
    <subcellularLocation>
        <location evidence="1 9">Nucleus</location>
    </subcellularLocation>
</comment>
<dbReference type="PANTHER" id="PTHR12881">
    <property type="entry name" value="MEDIATOR OF RNA POLYMERASE II TRANSCRIPTION SUBUNIT 1"/>
    <property type="match status" value="1"/>
</dbReference>
<feature type="non-terminal residue" evidence="11">
    <location>
        <position position="529"/>
    </location>
</feature>
<dbReference type="OrthoDB" id="2281547at2759"/>
<dbReference type="GO" id="GO:0003712">
    <property type="term" value="F:transcription coregulator activity"/>
    <property type="evidence" value="ECO:0007669"/>
    <property type="project" value="InterPro"/>
</dbReference>
<dbReference type="Proteomes" id="UP001152622">
    <property type="component" value="Chromosome 2"/>
</dbReference>
<evidence type="ECO:0000256" key="2">
    <source>
        <dbReference type="ARBA" id="ARBA00006210"/>
    </source>
</evidence>
<gene>
    <name evidence="11" type="ORF">SKAU_G00056860</name>
</gene>
<evidence type="ECO:0000256" key="8">
    <source>
        <dbReference type="ARBA" id="ARBA00031254"/>
    </source>
</evidence>
<keyword evidence="6 9" id="KW-0804">Transcription</keyword>
<feature type="domain" description="Mediator complex subunit Med1" evidence="10">
    <location>
        <begin position="54"/>
        <end position="411"/>
    </location>
</feature>
<accession>A0A9Q1J973</accession>
<keyword evidence="12" id="KW-1185">Reference proteome</keyword>
<evidence type="ECO:0000313" key="12">
    <source>
        <dbReference type="Proteomes" id="UP001152622"/>
    </source>
</evidence>
<dbReference type="GO" id="GO:0046966">
    <property type="term" value="F:nuclear thyroid hormone receptor binding"/>
    <property type="evidence" value="ECO:0007669"/>
    <property type="project" value="TreeGrafter"/>
</dbReference>
<dbReference type="GO" id="GO:0042974">
    <property type="term" value="F:nuclear retinoic acid receptor binding"/>
    <property type="evidence" value="ECO:0007669"/>
    <property type="project" value="TreeGrafter"/>
</dbReference>
<dbReference type="GO" id="GO:0042809">
    <property type="term" value="F:nuclear vitamin D receptor binding"/>
    <property type="evidence" value="ECO:0007669"/>
    <property type="project" value="TreeGrafter"/>
</dbReference>
<evidence type="ECO:0000259" key="10">
    <source>
        <dbReference type="Pfam" id="PF10744"/>
    </source>
</evidence>
<dbReference type="EMBL" id="JAINUF010000002">
    <property type="protein sequence ID" value="KAJ8375106.1"/>
    <property type="molecule type" value="Genomic_DNA"/>
</dbReference>
<name>A0A9Q1J973_SYNKA</name>
<comment type="function">
    <text evidence="9">Component of the Mediator complex, a coactivator involved in the regulated transcription of nearly all RNA polymerase II-dependent genes. Mediator functions as a bridge to convey information from gene-specific regulatory proteins to the basal RNA polymerase II transcription machinery. Mediator is recruited to promoters by direct interactions with regulatory proteins and serves as a scaffold for the assembly of a functional preinitiation complex with RNA polymerase II and the general transcription factors.</text>
</comment>
<dbReference type="InterPro" id="IPR019680">
    <property type="entry name" value="Mediator_Med1"/>
</dbReference>
<proteinExistence type="inferred from homology"/>
<reference evidence="11" key="1">
    <citation type="journal article" date="2023" name="Science">
        <title>Genome structures resolve the early diversification of teleost fishes.</title>
        <authorList>
            <person name="Parey E."/>
            <person name="Louis A."/>
            <person name="Montfort J."/>
            <person name="Bouchez O."/>
            <person name="Roques C."/>
            <person name="Iampietro C."/>
            <person name="Lluch J."/>
            <person name="Castinel A."/>
            <person name="Donnadieu C."/>
            <person name="Desvignes T."/>
            <person name="Floi Bucao C."/>
            <person name="Jouanno E."/>
            <person name="Wen M."/>
            <person name="Mejri S."/>
            <person name="Dirks R."/>
            <person name="Jansen H."/>
            <person name="Henkel C."/>
            <person name="Chen W.J."/>
            <person name="Zahm M."/>
            <person name="Cabau C."/>
            <person name="Klopp C."/>
            <person name="Thompson A.W."/>
            <person name="Robinson-Rechavi M."/>
            <person name="Braasch I."/>
            <person name="Lecointre G."/>
            <person name="Bobe J."/>
            <person name="Postlethwait J.H."/>
            <person name="Berthelot C."/>
            <person name="Roest Crollius H."/>
            <person name="Guiguen Y."/>
        </authorList>
    </citation>
    <scope>NUCLEOTIDE SEQUENCE</scope>
    <source>
        <strain evidence="11">WJC10195</strain>
    </source>
</reference>
<evidence type="ECO:0000256" key="7">
    <source>
        <dbReference type="ARBA" id="ARBA00023242"/>
    </source>
</evidence>
<dbReference type="Pfam" id="PF10744">
    <property type="entry name" value="Med1"/>
    <property type="match status" value="1"/>
</dbReference>
<dbReference type="AlphaFoldDB" id="A0A9Q1J973"/>
<protein>
    <recommendedName>
        <fullName evidence="3 9">Mediator of RNA polymerase II transcription subunit 1</fullName>
    </recommendedName>
    <alternativeName>
        <fullName evidence="8 9">Mediator complex subunit 1</fullName>
    </alternativeName>
</protein>
<keyword evidence="7 9" id="KW-0539">Nucleus</keyword>
<comment type="similarity">
    <text evidence="2 9">Belongs to the Mediator complex subunit 1 family.</text>
</comment>
<dbReference type="PANTHER" id="PTHR12881:SF4">
    <property type="entry name" value="MEDIATOR OF RNA POLYMERASE II TRANSCRIPTION SUBUNIT 1"/>
    <property type="match status" value="1"/>
</dbReference>
<evidence type="ECO:0000256" key="6">
    <source>
        <dbReference type="ARBA" id="ARBA00023163"/>
    </source>
</evidence>